<dbReference type="PANTHER" id="PTHR43297">
    <property type="entry name" value="OLIGOPEPTIDE TRANSPORT ATP-BINDING PROTEIN APPD"/>
    <property type="match status" value="1"/>
</dbReference>
<evidence type="ECO:0000313" key="10">
    <source>
        <dbReference type="Proteomes" id="UP000570678"/>
    </source>
</evidence>
<keyword evidence="4" id="KW-1003">Cell membrane</keyword>
<feature type="domain" description="ABC transporter" evidence="8">
    <location>
        <begin position="5"/>
        <end position="241"/>
    </location>
</feature>
<proteinExistence type="inferred from homology"/>
<evidence type="ECO:0000256" key="3">
    <source>
        <dbReference type="ARBA" id="ARBA00022448"/>
    </source>
</evidence>
<reference evidence="9 10" key="1">
    <citation type="submission" date="2020-04" db="EMBL/GenBank/DDBJ databases">
        <title>MicrobeNet Type strains.</title>
        <authorList>
            <person name="Nicholson A.C."/>
        </authorList>
    </citation>
    <scope>NUCLEOTIDE SEQUENCE [LARGE SCALE GENOMIC DNA]</scope>
    <source>
        <strain evidence="9 10">JCM 3332</strain>
    </source>
</reference>
<sequence>MSAELRCFTVHVDTGRWSQTVLTTVDLLVPPGLITALLGGPGAGKTMVAYALTGHLPGTAHSRGEVLIDGEVVPGDGWPELRGGTVGYIPQEGVTAFDPDKTVGAQLRELEQRHRAWSVHQACAAAHYPEYAADLLPHENSGGQIQRAALAAALIPAPAVLIADSPAASLDRDTAYHVWKSLCDYADSGAAVLAISNDVPMLIAGGFADRMVIMHDGRILAAGSPAQLAESDDPHVRALIRSGL</sequence>
<evidence type="ECO:0000256" key="4">
    <source>
        <dbReference type="ARBA" id="ARBA00022475"/>
    </source>
</evidence>
<dbReference type="PANTHER" id="PTHR43297:SF11">
    <property type="entry name" value="ATPASE COMPONENT OF ABC-TYPE TRANSPORT SYSTEM"/>
    <property type="match status" value="1"/>
</dbReference>
<comment type="similarity">
    <text evidence="2">Belongs to the ABC transporter superfamily.</text>
</comment>
<dbReference type="EMBL" id="JAAXOT010000006">
    <property type="protein sequence ID" value="NKY57191.1"/>
    <property type="molecule type" value="Genomic_DNA"/>
</dbReference>
<dbReference type="Pfam" id="PF00005">
    <property type="entry name" value="ABC_tran"/>
    <property type="match status" value="1"/>
</dbReference>
<evidence type="ECO:0000256" key="7">
    <source>
        <dbReference type="ARBA" id="ARBA00023136"/>
    </source>
</evidence>
<dbReference type="RefSeq" id="WP_062976390.1">
    <property type="nucleotide sequence ID" value="NZ_JAAXOT010000006.1"/>
</dbReference>
<dbReference type="PROSITE" id="PS50893">
    <property type="entry name" value="ABC_TRANSPORTER_2"/>
    <property type="match status" value="1"/>
</dbReference>
<evidence type="ECO:0000256" key="6">
    <source>
        <dbReference type="ARBA" id="ARBA00022840"/>
    </source>
</evidence>
<dbReference type="InterPro" id="IPR050388">
    <property type="entry name" value="ABC_Ni/Peptide_Import"/>
</dbReference>
<evidence type="ECO:0000256" key="1">
    <source>
        <dbReference type="ARBA" id="ARBA00004202"/>
    </source>
</evidence>
<dbReference type="Proteomes" id="UP000570678">
    <property type="component" value="Unassembled WGS sequence"/>
</dbReference>
<dbReference type="InterPro" id="IPR003439">
    <property type="entry name" value="ABC_transporter-like_ATP-bd"/>
</dbReference>
<dbReference type="InterPro" id="IPR027417">
    <property type="entry name" value="P-loop_NTPase"/>
</dbReference>
<protein>
    <submittedName>
        <fullName evidence="9">ATP-binding cassette domain-containing protein</fullName>
    </submittedName>
</protein>
<name>A0A846YH82_9NOCA</name>
<keyword evidence="5" id="KW-0547">Nucleotide-binding</keyword>
<dbReference type="SUPFAM" id="SSF52540">
    <property type="entry name" value="P-loop containing nucleoside triphosphate hydrolases"/>
    <property type="match status" value="1"/>
</dbReference>
<keyword evidence="7" id="KW-0472">Membrane</keyword>
<keyword evidence="6 9" id="KW-0067">ATP-binding</keyword>
<dbReference type="InterPro" id="IPR003593">
    <property type="entry name" value="AAA+_ATPase"/>
</dbReference>
<dbReference type="GO" id="GO:0005524">
    <property type="term" value="F:ATP binding"/>
    <property type="evidence" value="ECO:0007669"/>
    <property type="project" value="UniProtKB-KW"/>
</dbReference>
<comment type="subcellular location">
    <subcellularLocation>
        <location evidence="1">Cell membrane</location>
        <topology evidence="1">Peripheral membrane protein</topology>
    </subcellularLocation>
</comment>
<evidence type="ECO:0000259" key="8">
    <source>
        <dbReference type="PROSITE" id="PS50893"/>
    </source>
</evidence>
<dbReference type="GO" id="GO:0005886">
    <property type="term" value="C:plasma membrane"/>
    <property type="evidence" value="ECO:0007669"/>
    <property type="project" value="UniProtKB-SubCell"/>
</dbReference>
<evidence type="ECO:0000256" key="2">
    <source>
        <dbReference type="ARBA" id="ARBA00005417"/>
    </source>
</evidence>
<accession>A0A846YH82</accession>
<dbReference type="GO" id="GO:0016887">
    <property type="term" value="F:ATP hydrolysis activity"/>
    <property type="evidence" value="ECO:0007669"/>
    <property type="project" value="InterPro"/>
</dbReference>
<organism evidence="9 10">
    <name type="scientific">Nocardia flavorosea</name>
    <dbReference type="NCBI Taxonomy" id="53429"/>
    <lineage>
        <taxon>Bacteria</taxon>
        <taxon>Bacillati</taxon>
        <taxon>Actinomycetota</taxon>
        <taxon>Actinomycetes</taxon>
        <taxon>Mycobacteriales</taxon>
        <taxon>Nocardiaceae</taxon>
        <taxon>Nocardia</taxon>
    </lineage>
</organism>
<comment type="caution">
    <text evidence="9">The sequence shown here is derived from an EMBL/GenBank/DDBJ whole genome shotgun (WGS) entry which is preliminary data.</text>
</comment>
<evidence type="ECO:0000256" key="5">
    <source>
        <dbReference type="ARBA" id="ARBA00022741"/>
    </source>
</evidence>
<keyword evidence="3" id="KW-0813">Transport</keyword>
<keyword evidence="10" id="KW-1185">Reference proteome</keyword>
<dbReference type="SMART" id="SM00382">
    <property type="entry name" value="AAA"/>
    <property type="match status" value="1"/>
</dbReference>
<dbReference type="AlphaFoldDB" id="A0A846YH82"/>
<dbReference type="Gene3D" id="3.40.50.300">
    <property type="entry name" value="P-loop containing nucleotide triphosphate hydrolases"/>
    <property type="match status" value="1"/>
</dbReference>
<evidence type="ECO:0000313" key="9">
    <source>
        <dbReference type="EMBL" id="NKY57191.1"/>
    </source>
</evidence>
<gene>
    <name evidence="9" type="ORF">HGA15_13690</name>
</gene>